<dbReference type="OrthoDB" id="5405764at2"/>
<dbReference type="EMBL" id="CP001089">
    <property type="protein sequence ID" value="ACD94647.1"/>
    <property type="molecule type" value="Genomic_DNA"/>
</dbReference>
<organism evidence="1 2">
    <name type="scientific">Trichlorobacter lovleyi (strain ATCC BAA-1151 / DSM 17278 / SZ)</name>
    <name type="common">Geobacter lovleyi</name>
    <dbReference type="NCBI Taxonomy" id="398767"/>
    <lineage>
        <taxon>Bacteria</taxon>
        <taxon>Pseudomonadati</taxon>
        <taxon>Thermodesulfobacteriota</taxon>
        <taxon>Desulfuromonadia</taxon>
        <taxon>Geobacterales</taxon>
        <taxon>Geobacteraceae</taxon>
        <taxon>Trichlorobacter</taxon>
    </lineage>
</organism>
<dbReference type="Proteomes" id="UP000002420">
    <property type="component" value="Chromosome"/>
</dbReference>
<sequence>MFKSKFEDNELTILIEEPVQKELMFRGINPVEVCRLIESFSSKIMASKKDEQIQITNEDTKASLALDVKWETENKVSVQVSIVNLDDLTLQEKPKSKVDLADFPAGPLPFDAPAEQ</sequence>
<dbReference type="AlphaFoldDB" id="B3E5H6"/>
<dbReference type="HOGENOM" id="CLU_2093337_0_0_7"/>
<protein>
    <submittedName>
        <fullName evidence="1">Uncharacterized protein</fullName>
    </submittedName>
</protein>
<name>B3E5H6_TRIL1</name>
<reference evidence="1 2" key="1">
    <citation type="submission" date="2008-05" db="EMBL/GenBank/DDBJ databases">
        <title>Complete sequence of chromosome of Geobacter lovleyi SZ.</title>
        <authorList>
            <consortium name="US DOE Joint Genome Institute"/>
            <person name="Lucas S."/>
            <person name="Copeland A."/>
            <person name="Lapidus A."/>
            <person name="Glavina del Rio T."/>
            <person name="Dalin E."/>
            <person name="Tice H."/>
            <person name="Bruce D."/>
            <person name="Goodwin L."/>
            <person name="Pitluck S."/>
            <person name="Chertkov O."/>
            <person name="Meincke L."/>
            <person name="Brettin T."/>
            <person name="Detter J.C."/>
            <person name="Han C."/>
            <person name="Tapia R."/>
            <person name="Kuske C.R."/>
            <person name="Schmutz J."/>
            <person name="Larimer F."/>
            <person name="Land M."/>
            <person name="Hauser L."/>
            <person name="Kyrpides N."/>
            <person name="Mikhailova N."/>
            <person name="Sung Y."/>
            <person name="Fletcher K.E."/>
            <person name="Ritalahti K.M."/>
            <person name="Loeffler F.E."/>
            <person name="Richardson P."/>
        </authorList>
    </citation>
    <scope>NUCLEOTIDE SEQUENCE [LARGE SCALE GENOMIC DNA]</scope>
    <source>
        <strain evidence="2">ATCC BAA-1151 / DSM 17278 / SZ</strain>
    </source>
</reference>
<accession>B3E5H6</accession>
<dbReference type="KEGG" id="glo:Glov_0924"/>
<evidence type="ECO:0000313" key="2">
    <source>
        <dbReference type="Proteomes" id="UP000002420"/>
    </source>
</evidence>
<dbReference type="STRING" id="398767.Glov_0924"/>
<dbReference type="RefSeq" id="WP_012468997.1">
    <property type="nucleotide sequence ID" value="NC_010814.1"/>
</dbReference>
<proteinExistence type="predicted"/>
<evidence type="ECO:0000313" key="1">
    <source>
        <dbReference type="EMBL" id="ACD94647.1"/>
    </source>
</evidence>
<keyword evidence="2" id="KW-1185">Reference proteome</keyword>
<gene>
    <name evidence="1" type="ordered locus">Glov_0924</name>
</gene>